<proteinExistence type="predicted"/>
<protein>
    <submittedName>
        <fullName evidence="2">Uncharacterized protein</fullName>
    </submittedName>
</protein>
<dbReference type="EMBL" id="JAAIKB010000002">
    <property type="protein sequence ID" value="NGM20005.1"/>
    <property type="molecule type" value="Genomic_DNA"/>
</dbReference>
<dbReference type="Proteomes" id="UP000475385">
    <property type="component" value="Unassembled WGS sequence"/>
</dbReference>
<reference evidence="2 3" key="1">
    <citation type="submission" date="2020-02" db="EMBL/GenBank/DDBJ databases">
        <authorList>
            <person name="Kim H.M."/>
            <person name="Jeon C.O."/>
        </authorList>
    </citation>
    <scope>NUCLEOTIDE SEQUENCE [LARGE SCALE GENOMIC DNA]</scope>
    <source>
        <strain evidence="2 3">PeD5</strain>
    </source>
</reference>
<evidence type="ECO:0000313" key="3">
    <source>
        <dbReference type="Proteomes" id="UP000475385"/>
    </source>
</evidence>
<feature type="signal peptide" evidence="1">
    <location>
        <begin position="1"/>
        <end position="24"/>
    </location>
</feature>
<name>A0A6M1LI30_9PROT</name>
<accession>A0A6M1LI30</accession>
<reference evidence="2 3" key="2">
    <citation type="submission" date="2020-03" db="EMBL/GenBank/DDBJ databases">
        <title>Roseomonas stagni sp. nov., isolated from pond water in Japan.</title>
        <authorList>
            <person name="Furuhata K."/>
            <person name="Miyamoto H."/>
            <person name="Goto K."/>
        </authorList>
    </citation>
    <scope>NUCLEOTIDE SEQUENCE [LARGE SCALE GENOMIC DNA]</scope>
    <source>
        <strain evidence="2 3">PeD5</strain>
    </source>
</reference>
<gene>
    <name evidence="2" type="ORF">G3576_08260</name>
</gene>
<dbReference type="RefSeq" id="WP_164693874.1">
    <property type="nucleotide sequence ID" value="NZ_JAAIKB010000002.1"/>
</dbReference>
<keyword evidence="1" id="KW-0732">Signal</keyword>
<organism evidence="2 3">
    <name type="scientific">Falsiroseomonas algicola</name>
    <dbReference type="NCBI Taxonomy" id="2716930"/>
    <lineage>
        <taxon>Bacteria</taxon>
        <taxon>Pseudomonadati</taxon>
        <taxon>Pseudomonadota</taxon>
        <taxon>Alphaproteobacteria</taxon>
        <taxon>Acetobacterales</taxon>
        <taxon>Roseomonadaceae</taxon>
        <taxon>Falsiroseomonas</taxon>
    </lineage>
</organism>
<sequence>MRRVHAAFLALAALASVAPHPARGSGPSAGDDAAMLSTLPARLAGLRRQGPPGPAPGPEGGAVLAFARQNVTAAVTLSGRTALPVPDGPTSASARGALAEATGDASLRMLEEATRRARAGSGRRPTELRWRSFVVHDGSSTDLLCNRAALPASRGLVTEVVCVSGVAGRMMTVGITITHDRRGGEEAIRLACRFAAAARAALRDAIRLERA</sequence>
<keyword evidence="3" id="KW-1185">Reference proteome</keyword>
<evidence type="ECO:0000256" key="1">
    <source>
        <dbReference type="SAM" id="SignalP"/>
    </source>
</evidence>
<dbReference type="AlphaFoldDB" id="A0A6M1LI30"/>
<evidence type="ECO:0000313" key="2">
    <source>
        <dbReference type="EMBL" id="NGM20005.1"/>
    </source>
</evidence>
<feature type="chain" id="PRO_5026830899" evidence="1">
    <location>
        <begin position="25"/>
        <end position="211"/>
    </location>
</feature>
<comment type="caution">
    <text evidence="2">The sequence shown here is derived from an EMBL/GenBank/DDBJ whole genome shotgun (WGS) entry which is preliminary data.</text>
</comment>